<dbReference type="PANTHER" id="PTHR33121">
    <property type="entry name" value="CYCLIC DI-GMP PHOSPHODIESTERASE PDEF"/>
    <property type="match status" value="1"/>
</dbReference>
<dbReference type="PANTHER" id="PTHR33121:SF79">
    <property type="entry name" value="CYCLIC DI-GMP PHOSPHODIESTERASE PDED-RELATED"/>
    <property type="match status" value="1"/>
</dbReference>
<evidence type="ECO:0000259" key="2">
    <source>
        <dbReference type="PROSITE" id="PS50883"/>
    </source>
</evidence>
<dbReference type="Gene3D" id="3.30.110.200">
    <property type="match status" value="1"/>
</dbReference>
<proteinExistence type="predicted"/>
<keyword evidence="1" id="KW-0812">Transmembrane</keyword>
<feature type="transmembrane region" description="Helical" evidence="1">
    <location>
        <begin position="6"/>
        <end position="27"/>
    </location>
</feature>
<dbReference type="RefSeq" id="WP_136862817.1">
    <property type="nucleotide sequence ID" value="NZ_SWCJ01000004.1"/>
</dbReference>
<dbReference type="OrthoDB" id="5894408at2"/>
<dbReference type="Proteomes" id="UP000305675">
    <property type="component" value="Unassembled WGS sequence"/>
</dbReference>
<feature type="transmembrane region" description="Helical" evidence="1">
    <location>
        <begin position="150"/>
        <end position="173"/>
    </location>
</feature>
<name>A0A4U1BPF5_9GAMM</name>
<evidence type="ECO:0000256" key="1">
    <source>
        <dbReference type="SAM" id="Phobius"/>
    </source>
</evidence>
<dbReference type="InterPro" id="IPR035919">
    <property type="entry name" value="EAL_sf"/>
</dbReference>
<dbReference type="InterPro" id="IPR050706">
    <property type="entry name" value="Cyclic-di-GMP_PDE-like"/>
</dbReference>
<dbReference type="InterPro" id="IPR032244">
    <property type="entry name" value="LapD_MoxY_N"/>
</dbReference>
<dbReference type="InterPro" id="IPR000160">
    <property type="entry name" value="GGDEF_dom"/>
</dbReference>
<reference evidence="3 4" key="1">
    <citation type="submission" date="2019-04" db="EMBL/GenBank/DDBJ databases">
        <authorList>
            <person name="Hwang J.C."/>
        </authorList>
    </citation>
    <scope>NUCLEOTIDE SEQUENCE [LARGE SCALE GENOMIC DNA]</scope>
    <source>
        <strain evidence="3 4">IMCC35002</strain>
    </source>
</reference>
<dbReference type="InterPro" id="IPR043128">
    <property type="entry name" value="Rev_trsase/Diguanyl_cyclase"/>
</dbReference>
<dbReference type="SUPFAM" id="SSF141868">
    <property type="entry name" value="EAL domain-like"/>
    <property type="match status" value="1"/>
</dbReference>
<dbReference type="CDD" id="cd01948">
    <property type="entry name" value="EAL"/>
    <property type="match status" value="1"/>
</dbReference>
<keyword evidence="1" id="KW-1133">Transmembrane helix</keyword>
<dbReference type="SMART" id="SM00052">
    <property type="entry name" value="EAL"/>
    <property type="match status" value="1"/>
</dbReference>
<keyword evidence="4" id="KW-1185">Reference proteome</keyword>
<protein>
    <submittedName>
        <fullName evidence="3">EAL domain-containing protein</fullName>
    </submittedName>
</protein>
<dbReference type="Gene3D" id="6.20.270.20">
    <property type="entry name" value="LapD/MoxY periplasmic domain"/>
    <property type="match status" value="1"/>
</dbReference>
<organism evidence="3 4">
    <name type="scientific">Ferrimonas aestuarii</name>
    <dbReference type="NCBI Taxonomy" id="2569539"/>
    <lineage>
        <taxon>Bacteria</taxon>
        <taxon>Pseudomonadati</taxon>
        <taxon>Pseudomonadota</taxon>
        <taxon>Gammaproteobacteria</taxon>
        <taxon>Alteromonadales</taxon>
        <taxon>Ferrimonadaceae</taxon>
        <taxon>Ferrimonas</taxon>
    </lineage>
</organism>
<evidence type="ECO:0000313" key="4">
    <source>
        <dbReference type="Proteomes" id="UP000305675"/>
    </source>
</evidence>
<dbReference type="InterPro" id="IPR042461">
    <property type="entry name" value="LapD_MoxY_peri_C"/>
</dbReference>
<dbReference type="Pfam" id="PF16448">
    <property type="entry name" value="LapD_MoxY_N"/>
    <property type="match status" value="1"/>
</dbReference>
<dbReference type="EMBL" id="SWCJ01000004">
    <property type="protein sequence ID" value="TKB56088.1"/>
    <property type="molecule type" value="Genomic_DNA"/>
</dbReference>
<evidence type="ECO:0000313" key="3">
    <source>
        <dbReference type="EMBL" id="TKB56088.1"/>
    </source>
</evidence>
<sequence>MSLFRLLLLCLVLLVTTLTSINLVLFLKGTQDYLRQQLAIHAQDTATSFGLSLSPVLAQQDWVLAESMVDAIFDRGDYQTLILTGTDRQLLRRFEHSGERAPAWFRGLMDLRIDPSHTEINAGWQLVAKLEVVANPEPALLHLYRLAYRALLVSVVVALLAIGSGALILTLILKPLKGAQYQAEGLRRRRFIRQESLPFIDEFKALTLTMNKMVENSEALYNKQCERIDKLQKACFIDSETGLANDVRGRDRLDHLLKDRELESGVVAQVHLSGVEQMECQHGMAAVKPMLKALTETIRERIARFPLARVYRMSGVDFWIILPGMESQDWLANGEELGAELSEKLQQAGGERVAIVSESFRFGESVDAIEEKLHQQLQRHFSGEEVKEADRHRTSIEEQQRRLDAMLTQQPKLMLHKVINRDAELLYYEVLTRFFDGKQWRAPGAVVVLAERLQRSVELDVLVLQTLMEQCQQHDLKAKVAINLTSGAVLSQHFMEQLFQAANSITQEGGQLAVEIAESVVLEHISGVKYFIEQAQRRGISVWLDHITPAGLAELHQLPVEGIKLDAAYSRHLDQQSGYESLLPLMVAAAHAREVLVVAEQVEEQAVAQRLHEYQIDGLQGFAFSGPETFSQAVGGEPTDS</sequence>
<dbReference type="InterPro" id="IPR029787">
    <property type="entry name" value="Nucleotide_cyclase"/>
</dbReference>
<dbReference type="Pfam" id="PF00563">
    <property type="entry name" value="EAL"/>
    <property type="match status" value="1"/>
</dbReference>
<dbReference type="AlphaFoldDB" id="A0A4U1BPF5"/>
<keyword evidence="1" id="KW-0472">Membrane</keyword>
<comment type="caution">
    <text evidence="3">The sequence shown here is derived from an EMBL/GenBank/DDBJ whole genome shotgun (WGS) entry which is preliminary data.</text>
</comment>
<dbReference type="Gene3D" id="3.20.20.450">
    <property type="entry name" value="EAL domain"/>
    <property type="match status" value="1"/>
</dbReference>
<dbReference type="PROSITE" id="PS50883">
    <property type="entry name" value="EAL"/>
    <property type="match status" value="1"/>
</dbReference>
<dbReference type="InterPro" id="IPR001633">
    <property type="entry name" value="EAL_dom"/>
</dbReference>
<dbReference type="GO" id="GO:0071111">
    <property type="term" value="F:cyclic-guanylate-specific phosphodiesterase activity"/>
    <property type="evidence" value="ECO:0007669"/>
    <property type="project" value="InterPro"/>
</dbReference>
<dbReference type="SUPFAM" id="SSF55073">
    <property type="entry name" value="Nucleotide cyclase"/>
    <property type="match status" value="1"/>
</dbReference>
<dbReference type="Gene3D" id="3.30.70.270">
    <property type="match status" value="1"/>
</dbReference>
<dbReference type="SMART" id="SM00267">
    <property type="entry name" value="GGDEF"/>
    <property type="match status" value="1"/>
</dbReference>
<feature type="domain" description="EAL" evidence="2">
    <location>
        <begin position="385"/>
        <end position="641"/>
    </location>
</feature>
<gene>
    <name evidence="3" type="ORF">FCL42_07685</name>
</gene>
<accession>A0A4U1BPF5</accession>